<evidence type="ECO:0000259" key="2">
    <source>
        <dbReference type="Pfam" id="PF02350"/>
    </source>
</evidence>
<dbReference type="PANTHER" id="PTHR43174">
    <property type="entry name" value="UDP-N-ACETYLGLUCOSAMINE 2-EPIMERASE"/>
    <property type="match status" value="1"/>
</dbReference>
<keyword evidence="1 3" id="KW-0413">Isomerase</keyword>
<dbReference type="EMBL" id="JAPNKA010000001">
    <property type="protein sequence ID" value="MCY1074633.1"/>
    <property type="molecule type" value="Genomic_DNA"/>
</dbReference>
<comment type="caution">
    <text evidence="3">The sequence shown here is derived from an EMBL/GenBank/DDBJ whole genome shotgun (WGS) entry which is preliminary data.</text>
</comment>
<organism evidence="3 4">
    <name type="scientific">Archangium lansingense</name>
    <dbReference type="NCBI Taxonomy" id="2995310"/>
    <lineage>
        <taxon>Bacteria</taxon>
        <taxon>Pseudomonadati</taxon>
        <taxon>Myxococcota</taxon>
        <taxon>Myxococcia</taxon>
        <taxon>Myxococcales</taxon>
        <taxon>Cystobacterineae</taxon>
        <taxon>Archangiaceae</taxon>
        <taxon>Archangium</taxon>
    </lineage>
</organism>
<dbReference type="GO" id="GO:0008761">
    <property type="term" value="F:UDP-N-acetylglucosamine 2-epimerase activity"/>
    <property type="evidence" value="ECO:0007669"/>
    <property type="project" value="UniProtKB-EC"/>
</dbReference>
<evidence type="ECO:0000313" key="3">
    <source>
        <dbReference type="EMBL" id="MCY1074633.1"/>
    </source>
</evidence>
<dbReference type="InterPro" id="IPR003331">
    <property type="entry name" value="UDP_GlcNAc_Epimerase_2_dom"/>
</dbReference>
<dbReference type="SUPFAM" id="SSF53756">
    <property type="entry name" value="UDP-Glycosyltransferase/glycogen phosphorylase"/>
    <property type="match status" value="1"/>
</dbReference>
<comment type="similarity">
    <text evidence="1">Belongs to the UDP-N-acetylglucosamine 2-epimerase family.</text>
</comment>
<dbReference type="PANTHER" id="PTHR43174:SF1">
    <property type="entry name" value="UDP-N-ACETYLGLUCOSAMINE 2-EPIMERASE"/>
    <property type="match status" value="1"/>
</dbReference>
<dbReference type="Gene3D" id="3.40.50.2000">
    <property type="entry name" value="Glycogen Phosphorylase B"/>
    <property type="match status" value="2"/>
</dbReference>
<dbReference type="CDD" id="cd03786">
    <property type="entry name" value="GTB_UDP-GlcNAc_2-Epimerase"/>
    <property type="match status" value="1"/>
</dbReference>
<evidence type="ECO:0000313" key="4">
    <source>
        <dbReference type="Proteomes" id="UP001207654"/>
    </source>
</evidence>
<evidence type="ECO:0000256" key="1">
    <source>
        <dbReference type="RuleBase" id="RU003513"/>
    </source>
</evidence>
<dbReference type="Pfam" id="PF02350">
    <property type="entry name" value="Epimerase_2"/>
    <property type="match status" value="1"/>
</dbReference>
<name>A0ABT3ZZ39_9BACT</name>
<dbReference type="InterPro" id="IPR029767">
    <property type="entry name" value="WecB-like"/>
</dbReference>
<protein>
    <submittedName>
        <fullName evidence="3">UDP-N-acetylglucosamine 2-epimerase (Non-hydrolyzing)</fullName>
        <ecNumber evidence="3">5.1.3.14</ecNumber>
    </submittedName>
</protein>
<dbReference type="Proteomes" id="UP001207654">
    <property type="component" value="Unassembled WGS sequence"/>
</dbReference>
<accession>A0ABT3ZZ39</accession>
<proteinExistence type="inferred from homology"/>
<dbReference type="RefSeq" id="WP_267533592.1">
    <property type="nucleotide sequence ID" value="NZ_JAPNKA010000001.1"/>
</dbReference>
<feature type="domain" description="UDP-N-acetylglucosamine 2-epimerase" evidence="2">
    <location>
        <begin position="23"/>
        <end position="359"/>
    </location>
</feature>
<keyword evidence="4" id="KW-1185">Reference proteome</keyword>
<reference evidence="3 4" key="1">
    <citation type="submission" date="2022-11" db="EMBL/GenBank/DDBJ databases">
        <title>Minimal conservation of predation-associated metabolite biosynthetic gene clusters underscores biosynthetic potential of Myxococcota including descriptions for ten novel species: Archangium lansinium sp. nov., Myxococcus landrumus sp. nov., Nannocystis bai.</title>
        <authorList>
            <person name="Ahearne A."/>
            <person name="Stevens C."/>
            <person name="Phillips K."/>
        </authorList>
    </citation>
    <scope>NUCLEOTIDE SEQUENCE [LARGE SCALE GENOMIC DNA]</scope>
    <source>
        <strain evidence="3 4">MIWBW</strain>
    </source>
</reference>
<sequence length="390" mass="42451">MKKVLHIVGARPNFMKVAPIHRAISERDALEQKLVHTGQHYDVKMSDVFFTDLGMPAPDIYLGVGSGSHAEQTAKVMLELEKVFASEKPDLVSVVGDVNSTLAAALVAVKMGIPIAHVEAGLRSFDPAMPEEINRVLTDRISNLLLTPSADADANLIREGLEPERIRLVGNVMIDSLLAAREKALRLSTLEDMGLNARGYAVCTLHRASNVDDAQVLTGLLSALGHVASRLPVVFPVHPRTRKRIAELGLGASLERTPGLRLVDPMGYLEFLALTSQARLVFTDSGGLQEETTVLGIPCLTVRENTERPITVDLGTNLVVGTDPVRIRQAADRILDGYEKKGRVPDLWDGRTGERIARLYEEFLGLGKAPRRATESRILSSTPGAEHHPV</sequence>
<gene>
    <name evidence="3" type="primary">wecB</name>
    <name evidence="3" type="ORF">OV287_09045</name>
</gene>
<dbReference type="NCBIfam" id="TIGR00236">
    <property type="entry name" value="wecB"/>
    <property type="match status" value="1"/>
</dbReference>
<dbReference type="EC" id="5.1.3.14" evidence="3"/>